<dbReference type="PANTHER" id="PTHR43656">
    <property type="entry name" value="BINDING OXIDOREDUCTASE, PUTATIVE (AFU_ORTHOLOGUE AFUA_2G08260)-RELATED"/>
    <property type="match status" value="1"/>
</dbReference>
<dbReference type="SUPFAM" id="SSF51395">
    <property type="entry name" value="FMN-linked oxidoreductases"/>
    <property type="match status" value="1"/>
</dbReference>
<keyword evidence="1" id="KW-0285">Flavoprotein</keyword>
<dbReference type="PANTHER" id="PTHR43656:SF2">
    <property type="entry name" value="BINDING OXIDOREDUCTASE, PUTATIVE (AFU_ORTHOLOGUE AFUA_2G08260)-RELATED"/>
    <property type="match status" value="1"/>
</dbReference>
<protein>
    <submittedName>
        <fullName evidence="4">NADH:flavin oxidoreductase</fullName>
    </submittedName>
</protein>
<proteinExistence type="predicted"/>
<evidence type="ECO:0000313" key="4">
    <source>
        <dbReference type="EMBL" id="QSQ26847.1"/>
    </source>
</evidence>
<accession>A0ABX7P8U4</accession>
<dbReference type="Gene3D" id="3.20.20.70">
    <property type="entry name" value="Aldolase class I"/>
    <property type="match status" value="1"/>
</dbReference>
<dbReference type="InterPro" id="IPR013785">
    <property type="entry name" value="Aldolase_TIM"/>
</dbReference>
<organism evidence="4 5">
    <name type="scientific">Pyxidicoccus parkwayensis</name>
    <dbReference type="NCBI Taxonomy" id="2813578"/>
    <lineage>
        <taxon>Bacteria</taxon>
        <taxon>Pseudomonadati</taxon>
        <taxon>Myxococcota</taxon>
        <taxon>Myxococcia</taxon>
        <taxon>Myxococcales</taxon>
        <taxon>Cystobacterineae</taxon>
        <taxon>Myxococcaceae</taxon>
        <taxon>Pyxidicoccus</taxon>
    </lineage>
</organism>
<name>A0ABX7P8U4_9BACT</name>
<evidence type="ECO:0000256" key="1">
    <source>
        <dbReference type="ARBA" id="ARBA00022630"/>
    </source>
</evidence>
<dbReference type="InterPro" id="IPR051799">
    <property type="entry name" value="NADH_flavin_oxidoreductase"/>
</dbReference>
<dbReference type="InterPro" id="IPR001155">
    <property type="entry name" value="OxRdtase_FMN_N"/>
</dbReference>
<evidence type="ECO:0000313" key="5">
    <source>
        <dbReference type="Proteomes" id="UP000662747"/>
    </source>
</evidence>
<dbReference type="CDD" id="cd02803">
    <property type="entry name" value="OYE_like_FMN_family"/>
    <property type="match status" value="1"/>
</dbReference>
<evidence type="ECO:0000256" key="2">
    <source>
        <dbReference type="ARBA" id="ARBA00023002"/>
    </source>
</evidence>
<gene>
    <name evidence="4" type="ORF">JY651_18865</name>
</gene>
<dbReference type="Proteomes" id="UP000662747">
    <property type="component" value="Chromosome"/>
</dbReference>
<reference evidence="4 5" key="1">
    <citation type="submission" date="2021-02" db="EMBL/GenBank/DDBJ databases">
        <title>De Novo genome assembly of isolated myxobacteria.</title>
        <authorList>
            <person name="Stevens D.C."/>
        </authorList>
    </citation>
    <scope>NUCLEOTIDE SEQUENCE [LARGE SCALE GENOMIC DNA]</scope>
    <source>
        <strain evidence="5">SCPEA02</strain>
    </source>
</reference>
<dbReference type="RefSeq" id="WP_206728389.1">
    <property type="nucleotide sequence ID" value="NZ_CP071090.1"/>
</dbReference>
<keyword evidence="2" id="KW-0560">Oxidoreductase</keyword>
<dbReference type="EMBL" id="CP071090">
    <property type="protein sequence ID" value="QSQ26847.1"/>
    <property type="molecule type" value="Genomic_DNA"/>
</dbReference>
<keyword evidence="5" id="KW-1185">Reference proteome</keyword>
<feature type="domain" description="NADH:flavin oxidoreductase/NADH oxidase N-terminal" evidence="3">
    <location>
        <begin position="4"/>
        <end position="323"/>
    </location>
</feature>
<dbReference type="Pfam" id="PF00724">
    <property type="entry name" value="Oxidored_FMN"/>
    <property type="match status" value="1"/>
</dbReference>
<sequence>MTGLFTPLELRKNVTARNRIWLAPLTNMQSHADGTLSEDELHFLAKRADGGFGLIETCAAHVTQDGKAWPGELGVHDDAMLPGLTRLASRLHSGGALVSAQLFHGGLRADPAVSGLERWSASAHTDDDTRCRAGTEADIQRAIDAFAAAARRCAQAGFDSVELHGAHGYLLSQFLSTVYNQRTDAWGGSLENRARLIRETVRAVRRAAPSLVLAVRLSPEDFGQAKGLDLDETLDVARMLADDGMDILHLSLWRSALNTKKRPESHAVPLFRTAIPSHVRIVVAGAIWTREEAEAQLAHGADAVALGRAAIANHDWPERIRRDSAINRMPVAADTLRGEGLSDGFVNYMRQWKTFVAA</sequence>
<evidence type="ECO:0000259" key="3">
    <source>
        <dbReference type="Pfam" id="PF00724"/>
    </source>
</evidence>